<organism evidence="2">
    <name type="scientific">Tetraselmis sp. GSL018</name>
    <dbReference type="NCBI Taxonomy" id="582737"/>
    <lineage>
        <taxon>Eukaryota</taxon>
        <taxon>Viridiplantae</taxon>
        <taxon>Chlorophyta</taxon>
        <taxon>core chlorophytes</taxon>
        <taxon>Chlorodendrophyceae</taxon>
        <taxon>Chlorodendrales</taxon>
        <taxon>Chlorodendraceae</taxon>
        <taxon>Tetraselmis</taxon>
    </lineage>
</organism>
<gene>
    <name evidence="2" type="ORF">TSPGSL018_3171</name>
</gene>
<accession>A0A061SEB0</accession>
<evidence type="ECO:0000313" key="2">
    <source>
        <dbReference type="EMBL" id="JAC83507.1"/>
    </source>
</evidence>
<proteinExistence type="predicted"/>
<feature type="compositionally biased region" description="Basic and acidic residues" evidence="1">
    <location>
        <begin position="79"/>
        <end position="91"/>
    </location>
</feature>
<dbReference type="EMBL" id="GBEZ01001465">
    <property type="protein sequence ID" value="JAC83507.1"/>
    <property type="molecule type" value="Transcribed_RNA"/>
</dbReference>
<protein>
    <submittedName>
        <fullName evidence="2">Uncharacterized protein</fullName>
    </submittedName>
</protein>
<dbReference type="AlphaFoldDB" id="A0A061SEB0"/>
<feature type="non-terminal residue" evidence="2">
    <location>
        <position position="1"/>
    </location>
</feature>
<feature type="compositionally biased region" description="Polar residues" evidence="1">
    <location>
        <begin position="62"/>
        <end position="76"/>
    </location>
</feature>
<name>A0A061SEB0_9CHLO</name>
<reference evidence="2" key="1">
    <citation type="submission" date="2014-05" db="EMBL/GenBank/DDBJ databases">
        <title>The transcriptome of the halophilic microalga Tetraselmis sp. GSL018 isolated from the Great Salt Lake, Utah.</title>
        <authorList>
            <person name="Jinkerson R.E."/>
            <person name="D'Adamo S."/>
            <person name="Posewitz M.C."/>
        </authorList>
    </citation>
    <scope>NUCLEOTIDE SEQUENCE</scope>
    <source>
        <strain evidence="2">GSL018</strain>
    </source>
</reference>
<feature type="non-terminal residue" evidence="2">
    <location>
        <position position="91"/>
    </location>
</feature>
<sequence length="91" mass="9739">ARDLIARRPSADSRRGGGHENRQGVFPMPCRGKGMEKPTGGAGSSIAGGRIAPDRGPPHSAVIQSRINLHTASCQKLPTEVRPHREQPEEP</sequence>
<evidence type="ECO:0000256" key="1">
    <source>
        <dbReference type="SAM" id="MobiDB-lite"/>
    </source>
</evidence>
<feature type="compositionally biased region" description="Basic and acidic residues" evidence="1">
    <location>
        <begin position="1"/>
        <end position="22"/>
    </location>
</feature>
<feature type="region of interest" description="Disordered" evidence="1">
    <location>
        <begin position="1"/>
        <end position="91"/>
    </location>
</feature>